<evidence type="ECO:0000313" key="1">
    <source>
        <dbReference type="EMBL" id="MBS9524985.1"/>
    </source>
</evidence>
<proteinExistence type="predicted"/>
<accession>A0AAP2CLU0</accession>
<name>A0AAP2CLU0_9BACT</name>
<dbReference type="AlphaFoldDB" id="A0AAP2CLU0"/>
<organism evidence="1 2">
    <name type="scientific">Litoribacter ruber</name>
    <dbReference type="NCBI Taxonomy" id="702568"/>
    <lineage>
        <taxon>Bacteria</taxon>
        <taxon>Pseudomonadati</taxon>
        <taxon>Bacteroidota</taxon>
        <taxon>Cytophagia</taxon>
        <taxon>Cytophagales</taxon>
        <taxon>Cyclobacteriaceae</taxon>
        <taxon>Litoribacter</taxon>
    </lineage>
</organism>
<evidence type="ECO:0000313" key="2">
    <source>
        <dbReference type="Proteomes" id="UP001319104"/>
    </source>
</evidence>
<gene>
    <name evidence="1" type="ORF">KI659_13275</name>
</gene>
<keyword evidence="2" id="KW-1185">Reference proteome</keyword>
<dbReference type="Proteomes" id="UP001319104">
    <property type="component" value="Unassembled WGS sequence"/>
</dbReference>
<dbReference type="EMBL" id="JAHCMY010000007">
    <property type="protein sequence ID" value="MBS9524985.1"/>
    <property type="molecule type" value="Genomic_DNA"/>
</dbReference>
<protein>
    <submittedName>
        <fullName evidence="1">Uncharacterized protein</fullName>
    </submittedName>
</protein>
<reference evidence="1 2" key="1">
    <citation type="submission" date="2021-05" db="EMBL/GenBank/DDBJ databases">
        <authorList>
            <person name="Zhang Z.D."/>
            <person name="Osman G."/>
        </authorList>
    </citation>
    <scope>NUCLEOTIDE SEQUENCE [LARGE SCALE GENOMIC DNA]</scope>
    <source>
        <strain evidence="1 2">KCTC 32217</strain>
    </source>
</reference>
<dbReference type="RefSeq" id="WP_213945841.1">
    <property type="nucleotide sequence ID" value="NZ_JAHCMY010000007.1"/>
</dbReference>
<comment type="caution">
    <text evidence="1">The sequence shown here is derived from an EMBL/GenBank/DDBJ whole genome shotgun (WGS) entry which is preliminary data.</text>
</comment>
<sequence length="287" mass="32391">MESKYYFGGNGTQRYAEFKKEFHRAPSRISLANPLAGGQVPRISQKNGVANRGDAVIDASNEFIRGIFEIRERNLVCPNYFLNIMGSNYLILTFEFMKNSKSFSFKVIFFALLLSSMACTDLLAQKSNNQLAIGAELGPVITDRFHGYEFQVGLPVKVYYGIGNHSQLLLRTGIHHLWVPSESLYEPTISVTAYLVPLAVGYRRSLRNFYAEGSIGVAYEKSRAEFENPYSVSAQGDSYPLNYGIEVGYQLHRFDFGFSLQNNTINHHHGFIHTGMVGLKAMYKIDF</sequence>